<sequence length="67" mass="7229">MNVIVEAFMVEYDFDGRTVPDLINNGVSVFLKNHGSWRGTSKAPTPRPGRRPPGPGVRAESPGHAQG</sequence>
<name>A0ABU9X209_9MICC</name>
<dbReference type="RefSeq" id="WP_345884513.1">
    <property type="nucleotide sequence ID" value="NZ_JBDFRB010000005.1"/>
</dbReference>
<keyword evidence="3" id="KW-1185">Reference proteome</keyword>
<reference evidence="2 3" key="1">
    <citation type="submission" date="2024-05" db="EMBL/GenBank/DDBJ databases">
        <title>Sinomonas sp. nov., isolated from a waste landfill.</title>
        <authorList>
            <person name="Zhao Y."/>
        </authorList>
    </citation>
    <scope>NUCLEOTIDE SEQUENCE [LARGE SCALE GENOMIC DNA]</scope>
    <source>
        <strain evidence="2 3">CCTCC AB2014300</strain>
    </source>
</reference>
<protein>
    <submittedName>
        <fullName evidence="2">Uncharacterized protein</fullName>
    </submittedName>
</protein>
<dbReference type="EMBL" id="JBDFRB010000005">
    <property type="protein sequence ID" value="MEN2744470.1"/>
    <property type="molecule type" value="Genomic_DNA"/>
</dbReference>
<proteinExistence type="predicted"/>
<feature type="compositionally biased region" description="Pro residues" evidence="1">
    <location>
        <begin position="45"/>
        <end position="55"/>
    </location>
</feature>
<evidence type="ECO:0000313" key="3">
    <source>
        <dbReference type="Proteomes" id="UP001422074"/>
    </source>
</evidence>
<accession>A0ABU9X209</accession>
<gene>
    <name evidence="2" type="ORF">ABCQ75_07940</name>
</gene>
<feature type="region of interest" description="Disordered" evidence="1">
    <location>
        <begin position="33"/>
        <end position="67"/>
    </location>
</feature>
<evidence type="ECO:0000313" key="2">
    <source>
        <dbReference type="EMBL" id="MEN2744470.1"/>
    </source>
</evidence>
<organism evidence="2 3">
    <name type="scientific">Sinomonas halotolerans</name>
    <dbReference type="NCBI Taxonomy" id="1644133"/>
    <lineage>
        <taxon>Bacteria</taxon>
        <taxon>Bacillati</taxon>
        <taxon>Actinomycetota</taxon>
        <taxon>Actinomycetes</taxon>
        <taxon>Micrococcales</taxon>
        <taxon>Micrococcaceae</taxon>
        <taxon>Sinomonas</taxon>
    </lineage>
</organism>
<evidence type="ECO:0000256" key="1">
    <source>
        <dbReference type="SAM" id="MobiDB-lite"/>
    </source>
</evidence>
<dbReference type="Proteomes" id="UP001422074">
    <property type="component" value="Unassembled WGS sequence"/>
</dbReference>
<comment type="caution">
    <text evidence="2">The sequence shown here is derived from an EMBL/GenBank/DDBJ whole genome shotgun (WGS) entry which is preliminary data.</text>
</comment>